<comment type="caution">
    <text evidence="1">The sequence shown here is derived from an EMBL/GenBank/DDBJ whole genome shotgun (WGS) entry which is preliminary data.</text>
</comment>
<keyword evidence="2" id="KW-1185">Reference proteome</keyword>
<dbReference type="Proteomes" id="UP000766570">
    <property type="component" value="Unassembled WGS sequence"/>
</dbReference>
<evidence type="ECO:0000313" key="2">
    <source>
        <dbReference type="Proteomes" id="UP000766570"/>
    </source>
</evidence>
<proteinExistence type="predicted"/>
<organism evidence="1 2">
    <name type="scientific">Paeniglutamicibacter psychrophenolicus</name>
    <dbReference type="NCBI Taxonomy" id="257454"/>
    <lineage>
        <taxon>Bacteria</taxon>
        <taxon>Bacillati</taxon>
        <taxon>Actinomycetota</taxon>
        <taxon>Actinomycetes</taxon>
        <taxon>Micrococcales</taxon>
        <taxon>Micrococcaceae</taxon>
        <taxon>Paeniglutamicibacter</taxon>
    </lineage>
</organism>
<name>A0ABS4WEF0_9MICC</name>
<dbReference type="RefSeq" id="WP_209907057.1">
    <property type="nucleotide sequence ID" value="NZ_BAAAMI010000011.1"/>
</dbReference>
<evidence type="ECO:0000313" key="1">
    <source>
        <dbReference type="EMBL" id="MBP2373944.1"/>
    </source>
</evidence>
<accession>A0ABS4WEF0</accession>
<protein>
    <recommendedName>
        <fullName evidence="3">DUF2797 domain-containing protein</fullName>
    </recommendedName>
</protein>
<sequence length="311" mass="33220">MATPALLCRGIRWPAAPGTPSLVLDDENQHARDVALEEGTRLGFTVLPGRWCLGHQLIADRTHRTLVPCPTGSLVASGTQCAPCEAADQSRPMHEFHRTGRASPGLRDYLDQPHWLYVATFAQGTTKVGTAANPSKWRRLAEQGAISARYVAWCPDGVSVRNLEDLLTSELGFTQQVRANSKVRGLLENHATTAELDELNASRAEAARTLLAQLDPGTLAGSHAVEEAWTPPPQGQVLLAGFDAHRLQPYPGNLAEGSHGFCVAAVSGQVLGVELGGQPEMFVANAALLKGRKLALGEHVTQSPPVQGALF</sequence>
<evidence type="ECO:0008006" key="3">
    <source>
        <dbReference type="Google" id="ProtNLM"/>
    </source>
</evidence>
<reference evidence="1 2" key="1">
    <citation type="submission" date="2021-03" db="EMBL/GenBank/DDBJ databases">
        <title>Sequencing the genomes of 1000 actinobacteria strains.</title>
        <authorList>
            <person name="Klenk H.-P."/>
        </authorList>
    </citation>
    <scope>NUCLEOTIDE SEQUENCE [LARGE SCALE GENOMIC DNA]</scope>
    <source>
        <strain evidence="1 2">DSM 15454</strain>
    </source>
</reference>
<gene>
    <name evidence="1" type="ORF">JOF46_001856</name>
</gene>
<dbReference type="EMBL" id="JAGIOE010000001">
    <property type="protein sequence ID" value="MBP2373944.1"/>
    <property type="molecule type" value="Genomic_DNA"/>
</dbReference>